<feature type="compositionally biased region" description="Pro residues" evidence="1">
    <location>
        <begin position="1"/>
        <end position="11"/>
    </location>
</feature>
<proteinExistence type="predicted"/>
<evidence type="ECO:0000313" key="3">
    <source>
        <dbReference type="Proteomes" id="UP001501094"/>
    </source>
</evidence>
<dbReference type="RefSeq" id="WP_344104946.1">
    <property type="nucleotide sequence ID" value="NZ_BAAANL010000007.1"/>
</dbReference>
<sequence>MSETTPPPAAPAPAGNGDRADAVYRFTAQQVLKLQRDRDQSGSGGSRAVALLARLRRVATAEPGTDPGVWDATLDGAPGSPSDGRISEPTREERAIHLALAMYATAQQGVADAAHAQGAGLGTAVQQLERLRPGAGDSGRSPVRRRFDALATATDLPELAVHLRGLVTQMRGTTARLDYARLASDLFWYQVPGRAGSVRRTWARDFYALRGQDDRSASAAPTNDTTSKEN</sequence>
<name>A0ABP4ZT45_9MICO</name>
<dbReference type="NCBIfam" id="TIGR02548">
    <property type="entry name" value="casB_cse2"/>
    <property type="match status" value="1"/>
</dbReference>
<dbReference type="EMBL" id="BAAANL010000007">
    <property type="protein sequence ID" value="GAA1870955.1"/>
    <property type="molecule type" value="Genomic_DNA"/>
</dbReference>
<dbReference type="Gene3D" id="1.10.520.40">
    <property type="entry name" value="CRISPR-associated protein Cse2"/>
    <property type="match status" value="1"/>
</dbReference>
<accession>A0ABP4ZT45</accession>
<protein>
    <recommendedName>
        <fullName evidence="4">CRISPR system Cascade subunit CasB</fullName>
    </recommendedName>
</protein>
<dbReference type="CDD" id="cd09731">
    <property type="entry name" value="Cse2_I-E"/>
    <property type="match status" value="1"/>
</dbReference>
<keyword evidence="3" id="KW-1185">Reference proteome</keyword>
<feature type="region of interest" description="Disordered" evidence="1">
    <location>
        <begin position="62"/>
        <end position="88"/>
    </location>
</feature>
<organism evidence="2 3">
    <name type="scientific">Myceligenerans crystallogenes</name>
    <dbReference type="NCBI Taxonomy" id="316335"/>
    <lineage>
        <taxon>Bacteria</taxon>
        <taxon>Bacillati</taxon>
        <taxon>Actinomycetota</taxon>
        <taxon>Actinomycetes</taxon>
        <taxon>Micrococcales</taxon>
        <taxon>Promicromonosporaceae</taxon>
        <taxon>Myceligenerans</taxon>
    </lineage>
</organism>
<dbReference type="Pfam" id="PF09485">
    <property type="entry name" value="CRISPR_Cse2"/>
    <property type="match status" value="1"/>
</dbReference>
<dbReference type="InterPro" id="IPR013382">
    <property type="entry name" value="CRISPR-assoc_prot_Cse2"/>
</dbReference>
<comment type="caution">
    <text evidence="2">The sequence shown here is derived from an EMBL/GenBank/DDBJ whole genome shotgun (WGS) entry which is preliminary data.</text>
</comment>
<evidence type="ECO:0008006" key="4">
    <source>
        <dbReference type="Google" id="ProtNLM"/>
    </source>
</evidence>
<evidence type="ECO:0000313" key="2">
    <source>
        <dbReference type="EMBL" id="GAA1870955.1"/>
    </source>
</evidence>
<gene>
    <name evidence="2" type="ORF">GCM10009751_32620</name>
</gene>
<dbReference type="InterPro" id="IPR038287">
    <property type="entry name" value="Cse2_sf"/>
</dbReference>
<reference evidence="3" key="1">
    <citation type="journal article" date="2019" name="Int. J. Syst. Evol. Microbiol.">
        <title>The Global Catalogue of Microorganisms (GCM) 10K type strain sequencing project: providing services to taxonomists for standard genome sequencing and annotation.</title>
        <authorList>
            <consortium name="The Broad Institute Genomics Platform"/>
            <consortium name="The Broad Institute Genome Sequencing Center for Infectious Disease"/>
            <person name="Wu L."/>
            <person name="Ma J."/>
        </authorList>
    </citation>
    <scope>NUCLEOTIDE SEQUENCE [LARGE SCALE GENOMIC DNA]</scope>
    <source>
        <strain evidence="3">JCM 14326</strain>
    </source>
</reference>
<dbReference type="Proteomes" id="UP001501094">
    <property type="component" value="Unassembled WGS sequence"/>
</dbReference>
<feature type="region of interest" description="Disordered" evidence="1">
    <location>
        <begin position="1"/>
        <end position="21"/>
    </location>
</feature>
<evidence type="ECO:0000256" key="1">
    <source>
        <dbReference type="SAM" id="MobiDB-lite"/>
    </source>
</evidence>